<accession>A0A6C2YLB5</accession>
<dbReference type="Pfam" id="PF12679">
    <property type="entry name" value="ABC2_membrane_2"/>
    <property type="match status" value="1"/>
</dbReference>
<feature type="transmembrane region" description="Helical" evidence="2">
    <location>
        <begin position="557"/>
        <end position="577"/>
    </location>
</feature>
<dbReference type="EMBL" id="LR593887">
    <property type="protein sequence ID" value="VTR99773.1"/>
    <property type="molecule type" value="Genomic_DNA"/>
</dbReference>
<keyword evidence="2" id="KW-0472">Membrane</keyword>
<feature type="transmembrane region" description="Helical" evidence="2">
    <location>
        <begin position="215"/>
        <end position="239"/>
    </location>
</feature>
<gene>
    <name evidence="3" type="ORF">GMBLW1_20650</name>
</gene>
<keyword evidence="4" id="KW-1185">Reference proteome</keyword>
<evidence type="ECO:0000313" key="3">
    <source>
        <dbReference type="EMBL" id="VIP01895.1"/>
    </source>
</evidence>
<evidence type="ECO:0008006" key="5">
    <source>
        <dbReference type="Google" id="ProtNLM"/>
    </source>
</evidence>
<dbReference type="InParanoid" id="A0A6C2YLB5"/>
<reference evidence="3" key="1">
    <citation type="submission" date="2019-04" db="EMBL/GenBank/DDBJ databases">
        <authorList>
            <consortium name="Science for Life Laboratories"/>
        </authorList>
    </citation>
    <scope>NUCLEOTIDE SEQUENCE</scope>
    <source>
        <strain evidence="3">MBLW1</strain>
    </source>
</reference>
<dbReference type="KEGG" id="tim:GMBLW1_20650"/>
<name>A0A6C2YLB5_9BACT</name>
<feature type="transmembrane region" description="Helical" evidence="2">
    <location>
        <begin position="440"/>
        <end position="458"/>
    </location>
</feature>
<protein>
    <recommendedName>
        <fullName evidence="5">ABC-2 type transporter domain-containing protein</fullName>
    </recommendedName>
</protein>
<proteinExistence type="predicted"/>
<sequence length="725" mass="80141">MATTDTPIGSPARGFDSEDYAPIWMGIAIVLLLGSLSIATSWTALAGITILALLVMACWSRREGFLLFGPVFLLELRQIVRKKSVIRNRALYVGMILFIFSMFYYSLVERYELQWWKAAELSIAESAEFATSIVYSYLGAQTVFLVMTTPLLLGSVIAEEKDRRSIDFLLMTDLRSREITLGKSASRMVYVFCYVLAGIPVLAIIPLLGGVDYSLVLLALLSSLLMVLGAAGVTIWISVHAPTASKATQRASATVVGYFVIFPMLIGAITQYPNVIMFPVTYWPECPISVGTLLQWFSFGNPFVRLDELRIALDPSVPGAKTLESVFREFAIFHLGIFLILGSWGIRRLRPICANYADGVPAKPNKQVVSDRSRPQIGNYPILWKERYYDSRQAKTIVGKLGWLLTLGVGIVMPMFIIWYATAYELDRYELASMNLNVRIIGALVLFFAFTSAGSHAANTLDRERKRNTLESLLLVGLSAREILWQKWVGSAISIRYLLMLAGLCYGALFLVGALSFLGLIFWLISVVIFLLAQVSFGIWCAVTFPQPNKAGKTYPALGYAPIICSAVIAIFTCCLAIGGSPRVGLEEILIFLAVATQPIAIMGIVPFSEMSLDDFFRNTYNHSEAIAMALGCFTGWLLFAVAGAECMRQALVRFERMRGEHASRSAESAQLSDGIWEQFNPRGKSRASDDDAPPADKSGLKPENLELDFGPSQESPPRDKREEG</sequence>
<feature type="transmembrane region" description="Helical" evidence="2">
    <location>
        <begin position="520"/>
        <end position="545"/>
    </location>
</feature>
<feature type="region of interest" description="Disordered" evidence="1">
    <location>
        <begin position="680"/>
        <end position="725"/>
    </location>
</feature>
<dbReference type="EMBL" id="LR586016">
    <property type="protein sequence ID" value="VIP01895.1"/>
    <property type="molecule type" value="Genomic_DNA"/>
</dbReference>
<keyword evidence="2" id="KW-1133">Transmembrane helix</keyword>
<evidence type="ECO:0000256" key="1">
    <source>
        <dbReference type="SAM" id="MobiDB-lite"/>
    </source>
</evidence>
<feature type="transmembrane region" description="Helical" evidence="2">
    <location>
        <begin position="626"/>
        <end position="648"/>
    </location>
</feature>
<dbReference type="Proteomes" id="UP000464378">
    <property type="component" value="Chromosome"/>
</dbReference>
<dbReference type="PANTHER" id="PTHR43471">
    <property type="entry name" value="ABC TRANSPORTER PERMEASE"/>
    <property type="match status" value="1"/>
</dbReference>
<feature type="transmembrane region" description="Helical" evidence="2">
    <location>
        <begin position="401"/>
        <end position="420"/>
    </location>
</feature>
<dbReference type="AlphaFoldDB" id="A0A6C2YLB5"/>
<feature type="transmembrane region" description="Helical" evidence="2">
    <location>
        <begin position="589"/>
        <end position="606"/>
    </location>
</feature>
<feature type="transmembrane region" description="Helical" evidence="2">
    <location>
        <begin position="251"/>
        <end position="272"/>
    </location>
</feature>
<feature type="transmembrane region" description="Helical" evidence="2">
    <location>
        <begin position="90"/>
        <end position="107"/>
    </location>
</feature>
<feature type="transmembrane region" description="Helical" evidence="2">
    <location>
        <begin position="189"/>
        <end position="209"/>
    </location>
</feature>
<feature type="transmembrane region" description="Helical" evidence="2">
    <location>
        <begin position="326"/>
        <end position="346"/>
    </location>
</feature>
<feature type="transmembrane region" description="Helical" evidence="2">
    <location>
        <begin position="134"/>
        <end position="158"/>
    </location>
</feature>
<dbReference type="GO" id="GO:0140359">
    <property type="term" value="F:ABC-type transporter activity"/>
    <property type="evidence" value="ECO:0007669"/>
    <property type="project" value="InterPro"/>
</dbReference>
<organism evidence="3">
    <name type="scientific">Tuwongella immobilis</name>
    <dbReference type="NCBI Taxonomy" id="692036"/>
    <lineage>
        <taxon>Bacteria</taxon>
        <taxon>Pseudomonadati</taxon>
        <taxon>Planctomycetota</taxon>
        <taxon>Planctomycetia</taxon>
        <taxon>Gemmatales</taxon>
        <taxon>Gemmataceae</taxon>
        <taxon>Tuwongella</taxon>
    </lineage>
</organism>
<dbReference type="GO" id="GO:0005886">
    <property type="term" value="C:plasma membrane"/>
    <property type="evidence" value="ECO:0007669"/>
    <property type="project" value="UniProtKB-SubCell"/>
</dbReference>
<dbReference type="RefSeq" id="WP_162657134.1">
    <property type="nucleotide sequence ID" value="NZ_LR593887.1"/>
</dbReference>
<keyword evidence="2" id="KW-0812">Transmembrane</keyword>
<feature type="transmembrane region" description="Helical" evidence="2">
    <location>
        <begin position="23"/>
        <end position="56"/>
    </location>
</feature>
<evidence type="ECO:0000256" key="2">
    <source>
        <dbReference type="SAM" id="Phobius"/>
    </source>
</evidence>
<feature type="transmembrane region" description="Helical" evidence="2">
    <location>
        <begin position="494"/>
        <end position="513"/>
    </location>
</feature>
<evidence type="ECO:0000313" key="4">
    <source>
        <dbReference type="Proteomes" id="UP000464378"/>
    </source>
</evidence>